<sequence length="295" mass="33683">MGTIVIWTLVVIIVTTTIWTKRELFGVGRSEKYRSKKFEEKRAEFEPKVVKKKAEEKPTGERVVAINLSWGFLIFVLITAFVVYQYSTGNWSASKPITTPVQASTHSTLPFPELNAGGEKIVRKFWTEKFRPEEVEEMIRIAELESGFNQFEADGKTPLRGRLNSGDVGVMQINEGYWLKQANALGHNIYNLEGNLRMALWIRLHYGADEWNTSEEARSVNRLKPVILIAPVGVWGEKFDVSRLCQGIPNKAMKVRDSFGRIRNLDPDNMPTFKTWTVEYMTDDVTAGEVVMICR</sequence>
<keyword evidence="1" id="KW-0812">Transmembrane</keyword>
<dbReference type="SUPFAM" id="SSF53955">
    <property type="entry name" value="Lysozyme-like"/>
    <property type="match status" value="1"/>
</dbReference>
<gene>
    <name evidence="2" type="ORF">A3G99_00680</name>
</gene>
<proteinExistence type="predicted"/>
<protein>
    <recommendedName>
        <fullName evidence="4">Transglycosylase SLT domain-containing protein</fullName>
    </recommendedName>
</protein>
<name>A0A1G2US85_9BACT</name>
<feature type="transmembrane region" description="Helical" evidence="1">
    <location>
        <begin position="6"/>
        <end position="25"/>
    </location>
</feature>
<feature type="transmembrane region" description="Helical" evidence="1">
    <location>
        <begin position="63"/>
        <end position="86"/>
    </location>
</feature>
<organism evidence="2 3">
    <name type="scientific">Candidatus Zambryskibacteria bacterium RIFCSPLOWO2_12_FULL_39_23</name>
    <dbReference type="NCBI Taxonomy" id="1802776"/>
    <lineage>
        <taxon>Bacteria</taxon>
        <taxon>Candidatus Zambryskiibacteriota</taxon>
    </lineage>
</organism>
<dbReference type="InterPro" id="IPR023346">
    <property type="entry name" value="Lysozyme-like_dom_sf"/>
</dbReference>
<evidence type="ECO:0000256" key="1">
    <source>
        <dbReference type="SAM" id="Phobius"/>
    </source>
</evidence>
<keyword evidence="1" id="KW-0472">Membrane</keyword>
<comment type="caution">
    <text evidence="2">The sequence shown here is derived from an EMBL/GenBank/DDBJ whole genome shotgun (WGS) entry which is preliminary data.</text>
</comment>
<evidence type="ECO:0000313" key="2">
    <source>
        <dbReference type="EMBL" id="OHB12263.1"/>
    </source>
</evidence>
<dbReference type="EMBL" id="MHWT01000019">
    <property type="protein sequence ID" value="OHB12263.1"/>
    <property type="molecule type" value="Genomic_DNA"/>
</dbReference>
<reference evidence="2 3" key="1">
    <citation type="journal article" date="2016" name="Nat. Commun.">
        <title>Thousands of microbial genomes shed light on interconnected biogeochemical processes in an aquifer system.</title>
        <authorList>
            <person name="Anantharaman K."/>
            <person name="Brown C.T."/>
            <person name="Hug L.A."/>
            <person name="Sharon I."/>
            <person name="Castelle C.J."/>
            <person name="Probst A.J."/>
            <person name="Thomas B.C."/>
            <person name="Singh A."/>
            <person name="Wilkins M.J."/>
            <person name="Karaoz U."/>
            <person name="Brodie E.L."/>
            <person name="Williams K.H."/>
            <person name="Hubbard S.S."/>
            <person name="Banfield J.F."/>
        </authorList>
    </citation>
    <scope>NUCLEOTIDE SEQUENCE [LARGE SCALE GENOMIC DNA]</scope>
</reference>
<dbReference type="Proteomes" id="UP000176558">
    <property type="component" value="Unassembled WGS sequence"/>
</dbReference>
<keyword evidence="1" id="KW-1133">Transmembrane helix</keyword>
<accession>A0A1G2US85</accession>
<evidence type="ECO:0000313" key="3">
    <source>
        <dbReference type="Proteomes" id="UP000176558"/>
    </source>
</evidence>
<dbReference type="AlphaFoldDB" id="A0A1G2US85"/>
<evidence type="ECO:0008006" key="4">
    <source>
        <dbReference type="Google" id="ProtNLM"/>
    </source>
</evidence>